<sequence>MQLRSGLICRGALGVACFGLSFGIVGVPSYAAQDGRGDQVTVDMVDASLSGSEQQAWRNLSDDQKNATVRILNESEFGNPGAMADMEGRHSELDVAVSSSSPFDEVTVASGERESWVQQDWKIFGITYTSATTRMGYTYQDSKVVSVERCYGSYYNYVPLRSIDHNSWSSIDANGRATCKTEWSLSRPLQGTVYGTQGLQVDGDGNILQTWEV</sequence>
<keyword evidence="1" id="KW-1133">Transmembrane helix</keyword>
<gene>
    <name evidence="2" type="ORF">RF687_10040</name>
</gene>
<feature type="transmembrane region" description="Helical" evidence="1">
    <location>
        <begin position="12"/>
        <end position="31"/>
    </location>
</feature>
<evidence type="ECO:0000256" key="1">
    <source>
        <dbReference type="SAM" id="Phobius"/>
    </source>
</evidence>
<dbReference type="Proteomes" id="UP001230065">
    <property type="component" value="Unassembled WGS sequence"/>
</dbReference>
<proteinExistence type="predicted"/>
<keyword evidence="1" id="KW-0472">Membrane</keyword>
<evidence type="ECO:0000313" key="2">
    <source>
        <dbReference type="EMBL" id="MDR0178283.1"/>
    </source>
</evidence>
<dbReference type="RefSeq" id="WP_308680191.1">
    <property type="nucleotide sequence ID" value="NZ_JAMZMF010000014.1"/>
</dbReference>
<comment type="caution">
    <text evidence="2">The sequence shown here is derived from an EMBL/GenBank/DDBJ whole genome shotgun (WGS) entry which is preliminary data.</text>
</comment>
<organism evidence="2 3">
    <name type="scientific">Actinomyces oris</name>
    <dbReference type="NCBI Taxonomy" id="544580"/>
    <lineage>
        <taxon>Bacteria</taxon>
        <taxon>Bacillati</taxon>
        <taxon>Actinomycetota</taxon>
        <taxon>Actinomycetes</taxon>
        <taxon>Actinomycetales</taxon>
        <taxon>Actinomycetaceae</taxon>
        <taxon>Actinomyces</taxon>
    </lineage>
</organism>
<name>A0AAW8LHC9_9ACTO</name>
<accession>A0AAW8LHC9</accession>
<keyword evidence="1" id="KW-0812">Transmembrane</keyword>
<evidence type="ECO:0000313" key="3">
    <source>
        <dbReference type="Proteomes" id="UP001230065"/>
    </source>
</evidence>
<dbReference type="AlphaFoldDB" id="A0AAW8LHC9"/>
<reference evidence="2" key="1">
    <citation type="submission" date="2022-06" db="EMBL/GenBank/DDBJ databases">
        <title>Draft Genome Sequences of Three Actinomyces oris Strains, Isolated from Healthy Human Feces.</title>
        <authorList>
            <person name="Ye Y."/>
            <person name="Liu C."/>
            <person name="Zhao J."/>
            <person name="Xu J."/>
            <person name="Huang H."/>
            <person name="Wang B."/>
            <person name="Wei J."/>
            <person name="Jing X."/>
        </authorList>
    </citation>
    <scope>NUCLEOTIDE SEQUENCE</scope>
    <source>
        <strain evidence="2">CNGBCC1803727</strain>
    </source>
</reference>
<dbReference type="EMBL" id="JAMZMF010000014">
    <property type="protein sequence ID" value="MDR0178283.1"/>
    <property type="molecule type" value="Genomic_DNA"/>
</dbReference>
<protein>
    <submittedName>
        <fullName evidence="2">Uncharacterized protein</fullName>
    </submittedName>
</protein>